<gene>
    <name evidence="1" type="ORF">WR25_22924</name>
</gene>
<dbReference type="EMBL" id="LIAE01009022">
    <property type="protein sequence ID" value="PAV71449.1"/>
    <property type="molecule type" value="Genomic_DNA"/>
</dbReference>
<keyword evidence="2" id="KW-1185">Reference proteome</keyword>
<reference evidence="1 2" key="1">
    <citation type="journal article" date="2017" name="Curr. Biol.">
        <title>Genome architecture and evolution of a unichromosomal asexual nematode.</title>
        <authorList>
            <person name="Fradin H."/>
            <person name="Zegar C."/>
            <person name="Gutwein M."/>
            <person name="Lucas J."/>
            <person name="Kovtun M."/>
            <person name="Corcoran D."/>
            <person name="Baugh L.R."/>
            <person name="Kiontke K."/>
            <person name="Gunsalus K."/>
            <person name="Fitch D.H."/>
            <person name="Piano F."/>
        </authorList>
    </citation>
    <scope>NUCLEOTIDE SEQUENCE [LARGE SCALE GENOMIC DNA]</scope>
    <source>
        <strain evidence="1">PF1309</strain>
    </source>
</reference>
<proteinExistence type="predicted"/>
<accession>A0A2A2KC90</accession>
<evidence type="ECO:0000313" key="1">
    <source>
        <dbReference type="EMBL" id="PAV71449.1"/>
    </source>
</evidence>
<name>A0A2A2KC90_9BILA</name>
<evidence type="ECO:0000313" key="2">
    <source>
        <dbReference type="Proteomes" id="UP000218231"/>
    </source>
</evidence>
<dbReference type="Proteomes" id="UP000218231">
    <property type="component" value="Unassembled WGS sequence"/>
</dbReference>
<sequence length="110" mass="12587">MGMFQLNKLRVLGPVCADDDSLLSHLSKFPPFLSFYNKYFLHNGHIVKFLRTLVSTKFEERSPAAVALKRIVNWTFQMSYETKTEEGETMRGCKLLSELVADIIPPDSET</sequence>
<dbReference type="AlphaFoldDB" id="A0A2A2KC90"/>
<protein>
    <submittedName>
        <fullName evidence="1">Uncharacterized protein</fullName>
    </submittedName>
</protein>
<organism evidence="1 2">
    <name type="scientific">Diploscapter pachys</name>
    <dbReference type="NCBI Taxonomy" id="2018661"/>
    <lineage>
        <taxon>Eukaryota</taxon>
        <taxon>Metazoa</taxon>
        <taxon>Ecdysozoa</taxon>
        <taxon>Nematoda</taxon>
        <taxon>Chromadorea</taxon>
        <taxon>Rhabditida</taxon>
        <taxon>Rhabditina</taxon>
        <taxon>Rhabditomorpha</taxon>
        <taxon>Rhabditoidea</taxon>
        <taxon>Rhabditidae</taxon>
        <taxon>Diploscapter</taxon>
    </lineage>
</organism>
<comment type="caution">
    <text evidence="1">The sequence shown here is derived from an EMBL/GenBank/DDBJ whole genome shotgun (WGS) entry which is preliminary data.</text>
</comment>